<dbReference type="InterPro" id="IPR005717">
    <property type="entry name" value="Ribosomal_uS7_bac/org-type"/>
</dbReference>
<evidence type="ECO:0000256" key="4">
    <source>
        <dbReference type="ARBA" id="ARBA00022980"/>
    </source>
</evidence>
<keyword evidence="10" id="KW-0150">Chloroplast</keyword>
<organism evidence="10">
    <name type="scientific">prasinophyte sp. MBIC10622</name>
    <dbReference type="NCBI Taxonomy" id="156113"/>
    <lineage>
        <taxon>Eukaryota</taxon>
        <taxon>Viridiplantae</taxon>
        <taxon>Chlorophyta</taxon>
    </lineage>
</organism>
<dbReference type="GO" id="GO:0006412">
    <property type="term" value="P:translation"/>
    <property type="evidence" value="ECO:0007669"/>
    <property type="project" value="UniProtKB-UniRule"/>
</dbReference>
<keyword evidence="4 7" id="KW-0689">Ribosomal protein</keyword>
<dbReference type="NCBIfam" id="TIGR01029">
    <property type="entry name" value="rpsG_bact"/>
    <property type="match status" value="1"/>
</dbReference>
<dbReference type="PROSITE" id="PS00052">
    <property type="entry name" value="RIBOSOMAL_S7"/>
    <property type="match status" value="1"/>
</dbReference>
<dbReference type="CDD" id="cd14871">
    <property type="entry name" value="uS7_Chloroplast"/>
    <property type="match status" value="1"/>
</dbReference>
<evidence type="ECO:0000256" key="6">
    <source>
        <dbReference type="ARBA" id="ARBA00035151"/>
    </source>
</evidence>
<dbReference type="AlphaFoldDB" id="A0A088CIS8"/>
<dbReference type="Pfam" id="PF00177">
    <property type="entry name" value="Ribosomal_S7"/>
    <property type="match status" value="1"/>
</dbReference>
<sequence>MTRRKKSITRTITPDPVYHSTLISMFIARILLHGKKSIAQKIMYSTLEIIQTRTQEDALTVLEKALRATTPIVEVKSRRVGGSIYQVPLEIRPERGITLAIRWLLQGAKARKSTSFQDSLAQEIIDASQSIGYAIKKKEEVHRMAEANKAFAHYKV</sequence>
<dbReference type="GO" id="GO:0015935">
    <property type="term" value="C:small ribosomal subunit"/>
    <property type="evidence" value="ECO:0007669"/>
    <property type="project" value="InterPro"/>
</dbReference>
<comment type="subunit">
    <text evidence="7">Part of the 30S ribosomal subunit.</text>
</comment>
<reference evidence="10" key="1">
    <citation type="journal article" date="2014" name="BMC Genomics">
        <title>Six newly sequenced chloroplast genomes from prasinophyte green algae provide insights into the relationships among prasinophyte lineages and the diversity of streamlined genome architecture in picoplanktonic species.</title>
        <authorList>
            <person name="Lemieux C."/>
            <person name="Otis C."/>
            <person name="Turmel M."/>
        </authorList>
    </citation>
    <scope>NUCLEOTIDE SEQUENCE</scope>
</reference>
<dbReference type="HAMAP" id="MF_00480_B">
    <property type="entry name" value="Ribosomal_uS7_B"/>
    <property type="match status" value="1"/>
</dbReference>
<evidence type="ECO:0000256" key="2">
    <source>
        <dbReference type="ARBA" id="ARBA00022730"/>
    </source>
</evidence>
<evidence type="ECO:0000313" key="10">
    <source>
        <dbReference type="EMBL" id="AID67885.1"/>
    </source>
</evidence>
<dbReference type="Gene3D" id="1.10.455.10">
    <property type="entry name" value="Ribosomal protein S7 domain"/>
    <property type="match status" value="1"/>
</dbReference>
<evidence type="ECO:0000256" key="1">
    <source>
        <dbReference type="ARBA" id="ARBA00007151"/>
    </source>
</evidence>
<comment type="similarity">
    <text evidence="1 7 8">Belongs to the universal ribosomal protein uS7 family.</text>
</comment>
<feature type="domain" description="Small ribosomal subunit protein uS7" evidence="9">
    <location>
        <begin position="3"/>
        <end position="149"/>
    </location>
</feature>
<comment type="function">
    <text evidence="7">One of the primary rRNA binding proteins, it binds directly to 16S rRNA where it nucleates assembly of the head domain of the 30S subunit.</text>
</comment>
<keyword evidence="3 7" id="KW-0694">RNA-binding</keyword>
<dbReference type="PIRSF" id="PIRSF002122">
    <property type="entry name" value="RPS7p_RPS7a_RPS5e_RPS7o"/>
    <property type="match status" value="1"/>
</dbReference>
<protein>
    <recommendedName>
        <fullName evidence="6 7">Small ribosomal subunit protein uS7c</fullName>
    </recommendedName>
</protein>
<keyword evidence="5 7" id="KW-0687">Ribonucleoprotein</keyword>
<dbReference type="InterPro" id="IPR036823">
    <property type="entry name" value="Ribosomal_uS7_dom_sf"/>
</dbReference>
<gene>
    <name evidence="7 10" type="primary">rps7</name>
</gene>
<accession>A0A088CIS8</accession>
<evidence type="ECO:0000256" key="5">
    <source>
        <dbReference type="ARBA" id="ARBA00023274"/>
    </source>
</evidence>
<evidence type="ECO:0000259" key="9">
    <source>
        <dbReference type="Pfam" id="PF00177"/>
    </source>
</evidence>
<evidence type="ECO:0000256" key="3">
    <source>
        <dbReference type="ARBA" id="ARBA00022884"/>
    </source>
</evidence>
<dbReference type="EMBL" id="KJ746602">
    <property type="protein sequence ID" value="AID67885.1"/>
    <property type="molecule type" value="Genomic_DNA"/>
</dbReference>
<evidence type="ECO:0000256" key="8">
    <source>
        <dbReference type="RuleBase" id="RU003619"/>
    </source>
</evidence>
<proteinExistence type="inferred from homology"/>
<dbReference type="InterPro" id="IPR023798">
    <property type="entry name" value="Ribosomal_uS7_dom"/>
</dbReference>
<dbReference type="SUPFAM" id="SSF47973">
    <property type="entry name" value="Ribosomal protein S7"/>
    <property type="match status" value="1"/>
</dbReference>
<dbReference type="PANTHER" id="PTHR11205">
    <property type="entry name" value="RIBOSOMAL PROTEIN S7"/>
    <property type="match status" value="1"/>
</dbReference>
<keyword evidence="2 7" id="KW-0699">rRNA-binding</keyword>
<dbReference type="GO" id="GO:0009507">
    <property type="term" value="C:chloroplast"/>
    <property type="evidence" value="ECO:0007669"/>
    <property type="project" value="UniProtKB-SubCell"/>
</dbReference>
<dbReference type="InterPro" id="IPR020606">
    <property type="entry name" value="Ribosomal_uS7_CS"/>
</dbReference>
<dbReference type="InterPro" id="IPR000235">
    <property type="entry name" value="Ribosomal_uS7"/>
</dbReference>
<evidence type="ECO:0000256" key="7">
    <source>
        <dbReference type="HAMAP-Rule" id="MF_00480"/>
    </source>
</evidence>
<dbReference type="FunFam" id="1.10.455.10:FF:000001">
    <property type="entry name" value="30S ribosomal protein S7"/>
    <property type="match status" value="1"/>
</dbReference>
<geneLocation type="chloroplast" evidence="10"/>
<name>A0A088CIS8_9CHLO</name>
<keyword evidence="10" id="KW-0934">Plastid</keyword>
<dbReference type="GO" id="GO:0019843">
    <property type="term" value="F:rRNA binding"/>
    <property type="evidence" value="ECO:0007669"/>
    <property type="project" value="UniProtKB-UniRule"/>
</dbReference>
<dbReference type="GO" id="GO:0003735">
    <property type="term" value="F:structural constituent of ribosome"/>
    <property type="evidence" value="ECO:0007669"/>
    <property type="project" value="InterPro"/>
</dbReference>
<comment type="subcellular location">
    <subcellularLocation>
        <location evidence="7">Plastid</location>
        <location evidence="7">Chloroplast</location>
    </subcellularLocation>
</comment>